<dbReference type="Proteomes" id="UP000037460">
    <property type="component" value="Unassembled WGS sequence"/>
</dbReference>
<protein>
    <submittedName>
        <fullName evidence="1">Uncharacterized protein</fullName>
    </submittedName>
</protein>
<sequence length="93" mass="9295">MNTTEACENCEVVTAQSLCDAMGDATDAVPLYEAGVIYATAAAGGVMSDAGLDGLPSASNSSFTFSSTVQEEIAQAPETALPPIAHAAVLIDG</sequence>
<accession>A0A0M0JRJ1</accession>
<keyword evidence="2" id="KW-1185">Reference proteome</keyword>
<proteinExistence type="predicted"/>
<comment type="caution">
    <text evidence="1">The sequence shown here is derived from an EMBL/GenBank/DDBJ whole genome shotgun (WGS) entry which is preliminary data.</text>
</comment>
<reference evidence="2" key="1">
    <citation type="journal article" date="2015" name="PLoS Genet.">
        <title>Genome Sequence and Transcriptome Analyses of Chrysochromulina tobin: Metabolic Tools for Enhanced Algal Fitness in the Prominent Order Prymnesiales (Haptophyceae).</title>
        <authorList>
            <person name="Hovde B.T."/>
            <person name="Deodato C.R."/>
            <person name="Hunsperger H.M."/>
            <person name="Ryken S.A."/>
            <person name="Yost W."/>
            <person name="Jha R.K."/>
            <person name="Patterson J."/>
            <person name="Monnat R.J. Jr."/>
            <person name="Barlow S.B."/>
            <person name="Starkenburg S.R."/>
            <person name="Cattolico R.A."/>
        </authorList>
    </citation>
    <scope>NUCLEOTIDE SEQUENCE</scope>
    <source>
        <strain evidence="2">CCMP291</strain>
    </source>
</reference>
<evidence type="ECO:0000313" key="1">
    <source>
        <dbReference type="EMBL" id="KOO29090.1"/>
    </source>
</evidence>
<dbReference type="EMBL" id="JWZX01002465">
    <property type="protein sequence ID" value="KOO29090.1"/>
    <property type="molecule type" value="Genomic_DNA"/>
</dbReference>
<evidence type="ECO:0000313" key="2">
    <source>
        <dbReference type="Proteomes" id="UP000037460"/>
    </source>
</evidence>
<organism evidence="1 2">
    <name type="scientific">Chrysochromulina tobinii</name>
    <dbReference type="NCBI Taxonomy" id="1460289"/>
    <lineage>
        <taxon>Eukaryota</taxon>
        <taxon>Haptista</taxon>
        <taxon>Haptophyta</taxon>
        <taxon>Prymnesiophyceae</taxon>
        <taxon>Prymnesiales</taxon>
        <taxon>Chrysochromulinaceae</taxon>
        <taxon>Chrysochromulina</taxon>
    </lineage>
</organism>
<gene>
    <name evidence="1" type="ORF">Ctob_007486</name>
</gene>
<name>A0A0M0JRJ1_9EUKA</name>
<dbReference type="AlphaFoldDB" id="A0A0M0JRJ1"/>